<feature type="region of interest" description="Disordered" evidence="1">
    <location>
        <begin position="76"/>
        <end position="98"/>
    </location>
</feature>
<dbReference type="InParanoid" id="A0A1Z5RAW6"/>
<evidence type="ECO:0000313" key="3">
    <source>
        <dbReference type="Proteomes" id="UP000000768"/>
    </source>
</evidence>
<feature type="region of interest" description="Disordered" evidence="1">
    <location>
        <begin position="12"/>
        <end position="32"/>
    </location>
</feature>
<name>A0A1Z5RAW6_SORBI</name>
<dbReference type="Proteomes" id="UP000000768">
    <property type="component" value="Chromosome 7"/>
</dbReference>
<evidence type="ECO:0000313" key="2">
    <source>
        <dbReference type="EMBL" id="OQU80591.1"/>
    </source>
</evidence>
<feature type="compositionally biased region" description="Basic and acidic residues" evidence="1">
    <location>
        <begin position="21"/>
        <end position="30"/>
    </location>
</feature>
<protein>
    <submittedName>
        <fullName evidence="2">Uncharacterized protein</fullName>
    </submittedName>
</protein>
<dbReference type="EMBL" id="CM000766">
    <property type="protein sequence ID" value="OQU80591.1"/>
    <property type="molecule type" value="Genomic_DNA"/>
</dbReference>
<accession>A0A1Z5RAW6</accession>
<dbReference type="Gramene" id="OQU80591">
    <property type="protein sequence ID" value="OQU80591"/>
    <property type="gene ID" value="SORBI_3007G148266"/>
</dbReference>
<organism evidence="2 3">
    <name type="scientific">Sorghum bicolor</name>
    <name type="common">Sorghum</name>
    <name type="synonym">Sorghum vulgare</name>
    <dbReference type="NCBI Taxonomy" id="4558"/>
    <lineage>
        <taxon>Eukaryota</taxon>
        <taxon>Viridiplantae</taxon>
        <taxon>Streptophyta</taxon>
        <taxon>Embryophyta</taxon>
        <taxon>Tracheophyta</taxon>
        <taxon>Spermatophyta</taxon>
        <taxon>Magnoliopsida</taxon>
        <taxon>Liliopsida</taxon>
        <taxon>Poales</taxon>
        <taxon>Poaceae</taxon>
        <taxon>PACMAD clade</taxon>
        <taxon>Panicoideae</taxon>
        <taxon>Andropogonodae</taxon>
        <taxon>Andropogoneae</taxon>
        <taxon>Sorghinae</taxon>
        <taxon>Sorghum</taxon>
    </lineage>
</organism>
<dbReference type="AlphaFoldDB" id="A0A1Z5RAW6"/>
<gene>
    <name evidence="2" type="ORF">SORBI_3007G148266</name>
</gene>
<reference evidence="2 3" key="1">
    <citation type="journal article" date="2009" name="Nature">
        <title>The Sorghum bicolor genome and the diversification of grasses.</title>
        <authorList>
            <person name="Paterson A.H."/>
            <person name="Bowers J.E."/>
            <person name="Bruggmann R."/>
            <person name="Dubchak I."/>
            <person name="Grimwood J."/>
            <person name="Gundlach H."/>
            <person name="Haberer G."/>
            <person name="Hellsten U."/>
            <person name="Mitros T."/>
            <person name="Poliakov A."/>
            <person name="Schmutz J."/>
            <person name="Spannagl M."/>
            <person name="Tang H."/>
            <person name="Wang X."/>
            <person name="Wicker T."/>
            <person name="Bharti A.K."/>
            <person name="Chapman J."/>
            <person name="Feltus F.A."/>
            <person name="Gowik U."/>
            <person name="Grigoriev I.V."/>
            <person name="Lyons E."/>
            <person name="Maher C.A."/>
            <person name="Martis M."/>
            <person name="Narechania A."/>
            <person name="Otillar R.P."/>
            <person name="Penning B.W."/>
            <person name="Salamov A.A."/>
            <person name="Wang Y."/>
            <person name="Zhang L."/>
            <person name="Carpita N.C."/>
            <person name="Freeling M."/>
            <person name="Gingle A.R."/>
            <person name="Hash C.T."/>
            <person name="Keller B."/>
            <person name="Klein P."/>
            <person name="Kresovich S."/>
            <person name="McCann M.C."/>
            <person name="Ming R."/>
            <person name="Peterson D.G."/>
            <person name="Mehboob-ur-Rahman"/>
            <person name="Ware D."/>
            <person name="Westhoff P."/>
            <person name="Mayer K.F."/>
            <person name="Messing J."/>
            <person name="Rokhsar D.S."/>
        </authorList>
    </citation>
    <scope>NUCLEOTIDE SEQUENCE [LARGE SCALE GENOMIC DNA]</scope>
    <source>
        <strain evidence="3">cv. BTx623</strain>
    </source>
</reference>
<evidence type="ECO:0000256" key="1">
    <source>
        <dbReference type="SAM" id="MobiDB-lite"/>
    </source>
</evidence>
<proteinExistence type="predicted"/>
<keyword evidence="3" id="KW-1185">Reference proteome</keyword>
<reference evidence="3" key="2">
    <citation type="journal article" date="2018" name="Plant J.">
        <title>The Sorghum bicolor reference genome: improved assembly, gene annotations, a transcriptome atlas, and signatures of genome organization.</title>
        <authorList>
            <person name="McCormick R.F."/>
            <person name="Truong S.K."/>
            <person name="Sreedasyam A."/>
            <person name="Jenkins J."/>
            <person name="Shu S."/>
            <person name="Sims D."/>
            <person name="Kennedy M."/>
            <person name="Amirebrahimi M."/>
            <person name="Weers B.D."/>
            <person name="McKinley B."/>
            <person name="Mattison A."/>
            <person name="Morishige D.T."/>
            <person name="Grimwood J."/>
            <person name="Schmutz J."/>
            <person name="Mullet J.E."/>
        </authorList>
    </citation>
    <scope>NUCLEOTIDE SEQUENCE [LARGE SCALE GENOMIC DNA]</scope>
    <source>
        <strain evidence="3">cv. BTx623</strain>
    </source>
</reference>
<sequence length="114" mass="12697">MVAPFFWGLAWPSRSPATSAMKDEPDRPPELDSVPYALDSACFFTRRDPFEGCPERRPPGATGGGVVLYTTTLRDEGRMTKPQRSASTTREAAAVPDDVDEEAHHLFDKMLQRQ</sequence>